<protein>
    <submittedName>
        <fullName evidence="2">Coiled-coil domain-containing protein 39</fullName>
    </submittedName>
</protein>
<gene>
    <name evidence="2" type="primary">CCDC39_0</name>
    <name evidence="2" type="ORF">CM83_33165</name>
</gene>
<reference evidence="2" key="2">
    <citation type="submission" date="2014-07" db="EMBL/GenBank/DDBJ databases">
        <authorList>
            <person name="Hull J."/>
        </authorList>
    </citation>
    <scope>NUCLEOTIDE SEQUENCE</scope>
</reference>
<name>A0A0A9XA53_LYGHE</name>
<dbReference type="AlphaFoldDB" id="A0A0A9XA53"/>
<sequence>MSENTPPSILRERLRKTKEINEFLENELTEICEFTMYEKQLLLVEKGASDLGEQNRQLQDELDTLTKTVQNRDVLLNGVKNRVQEHQIRFSRVKNSSNEAAISPGALVEEVLSVFGDLSKYIENGVTPDEDGMESSSRAVERLNITGEEVQNEVSKLRQILDTSVQEEARRLSDSMLIQEKLKSRTSLFGSKEIAIQTDIEGPPFVASVAVSDLLDMSNVIDGNTVDCGEANNMSLKSNVEELEQKLLQIEEQCQVLSSANEDLENLLRFKEDEIKNLNDRLYLPCSCKRSIDQGVECVDETSSCPVQPEIESYLVNSSSINHSFLPTILEAKETSFDGSFDENNVPELTSSFTPTAVEDSIRPASQEVGDRALVDKYRAEVADLQKCRTLLADELEYCL</sequence>
<evidence type="ECO:0000313" key="2">
    <source>
        <dbReference type="EMBL" id="JAG13980.1"/>
    </source>
</evidence>
<keyword evidence="1" id="KW-0175">Coiled coil</keyword>
<accession>A0A0A9XA53</accession>
<evidence type="ECO:0000256" key="1">
    <source>
        <dbReference type="SAM" id="Coils"/>
    </source>
</evidence>
<reference evidence="2" key="1">
    <citation type="journal article" date="2014" name="PLoS ONE">
        <title>Transcriptome-Based Identification of ABC Transporters in the Western Tarnished Plant Bug Lygus hesperus.</title>
        <authorList>
            <person name="Hull J.J."/>
            <person name="Chaney K."/>
            <person name="Geib S.M."/>
            <person name="Fabrick J.A."/>
            <person name="Brent C.S."/>
            <person name="Walsh D."/>
            <person name="Lavine L.C."/>
        </authorList>
    </citation>
    <scope>NUCLEOTIDE SEQUENCE</scope>
</reference>
<dbReference type="EMBL" id="GBHO01029624">
    <property type="protein sequence ID" value="JAG13980.1"/>
    <property type="molecule type" value="Transcribed_RNA"/>
</dbReference>
<organism evidence="2">
    <name type="scientific">Lygus hesperus</name>
    <name type="common">Western plant bug</name>
    <dbReference type="NCBI Taxonomy" id="30085"/>
    <lineage>
        <taxon>Eukaryota</taxon>
        <taxon>Metazoa</taxon>
        <taxon>Ecdysozoa</taxon>
        <taxon>Arthropoda</taxon>
        <taxon>Hexapoda</taxon>
        <taxon>Insecta</taxon>
        <taxon>Pterygota</taxon>
        <taxon>Neoptera</taxon>
        <taxon>Paraneoptera</taxon>
        <taxon>Hemiptera</taxon>
        <taxon>Heteroptera</taxon>
        <taxon>Panheteroptera</taxon>
        <taxon>Cimicomorpha</taxon>
        <taxon>Miridae</taxon>
        <taxon>Mirini</taxon>
        <taxon>Lygus</taxon>
    </lineage>
</organism>
<proteinExistence type="predicted"/>
<feature type="non-terminal residue" evidence="2">
    <location>
        <position position="400"/>
    </location>
</feature>
<feature type="coiled-coil region" evidence="1">
    <location>
        <begin position="226"/>
        <end position="281"/>
    </location>
</feature>